<dbReference type="Proteomes" id="UP000574369">
    <property type="component" value="Unassembled WGS sequence"/>
</dbReference>
<gene>
    <name evidence="1" type="ORF">FHS28_001323</name>
</gene>
<evidence type="ECO:0000313" key="2">
    <source>
        <dbReference type="Proteomes" id="UP000574369"/>
    </source>
</evidence>
<proteinExistence type="predicted"/>
<protein>
    <recommendedName>
        <fullName evidence="3">HK97 gp10 family phage protein</fullName>
    </recommendedName>
</protein>
<dbReference type="RefSeq" id="WP_088449834.1">
    <property type="nucleotide sequence ID" value="NZ_JACHXO010000002.1"/>
</dbReference>
<comment type="caution">
    <text evidence="1">The sequence shown here is derived from an EMBL/GenBank/DDBJ whole genome shotgun (WGS) entry which is preliminary data.</text>
</comment>
<organism evidence="1 2">
    <name type="scientific">Roseateles terrae</name>
    <dbReference type="NCBI Taxonomy" id="431060"/>
    <lineage>
        <taxon>Bacteria</taxon>
        <taxon>Pseudomonadati</taxon>
        <taxon>Pseudomonadota</taxon>
        <taxon>Betaproteobacteria</taxon>
        <taxon>Burkholderiales</taxon>
        <taxon>Sphaerotilaceae</taxon>
        <taxon>Roseateles</taxon>
    </lineage>
</organism>
<accession>A0ABR6GPA6</accession>
<dbReference type="EMBL" id="JACHXO010000002">
    <property type="protein sequence ID" value="MBB3193938.1"/>
    <property type="molecule type" value="Genomic_DNA"/>
</dbReference>
<sequence length="117" mass="12690">MASKVKVTNKLPQFTADRQNQAARAITQALVLGASEASVLTPIDTSTLLNSQFKNVRVEGDKVVGTVGYTAAYALPVHDPSNPQNFRRATAEKEFLKKGFERAAPNIDAVMKKVMKA</sequence>
<reference evidence="1 2" key="1">
    <citation type="submission" date="2020-08" db="EMBL/GenBank/DDBJ databases">
        <title>Genomic Encyclopedia of Type Strains, Phase III (KMG-III): the genomes of soil and plant-associated and newly described type strains.</title>
        <authorList>
            <person name="Whitman W."/>
        </authorList>
    </citation>
    <scope>NUCLEOTIDE SEQUENCE [LARGE SCALE GENOMIC DNA]</scope>
    <source>
        <strain evidence="1 2">CECT 7247</strain>
    </source>
</reference>
<name>A0ABR6GPA6_9BURK</name>
<keyword evidence="2" id="KW-1185">Reference proteome</keyword>
<evidence type="ECO:0008006" key="3">
    <source>
        <dbReference type="Google" id="ProtNLM"/>
    </source>
</evidence>
<evidence type="ECO:0000313" key="1">
    <source>
        <dbReference type="EMBL" id="MBB3193938.1"/>
    </source>
</evidence>